<dbReference type="Pfam" id="PF04172">
    <property type="entry name" value="LrgB"/>
    <property type="match status" value="1"/>
</dbReference>
<dbReference type="PANTHER" id="PTHR30249">
    <property type="entry name" value="PUTATIVE SEROTONIN TRANSPORTER"/>
    <property type="match status" value="1"/>
</dbReference>
<proteinExistence type="predicted"/>
<feature type="transmembrane region" description="Helical" evidence="5">
    <location>
        <begin position="46"/>
        <end position="65"/>
    </location>
</feature>
<evidence type="ECO:0000256" key="3">
    <source>
        <dbReference type="ARBA" id="ARBA00022989"/>
    </source>
</evidence>
<feature type="transmembrane region" description="Helical" evidence="5">
    <location>
        <begin position="157"/>
        <end position="176"/>
    </location>
</feature>
<dbReference type="GO" id="GO:0016020">
    <property type="term" value="C:membrane"/>
    <property type="evidence" value="ECO:0007669"/>
    <property type="project" value="UniProtKB-SubCell"/>
</dbReference>
<dbReference type="EMBL" id="VZZJ01000015">
    <property type="protein sequence ID" value="KAB1072186.1"/>
    <property type="molecule type" value="Genomic_DNA"/>
</dbReference>
<reference evidence="6 7" key="1">
    <citation type="submission" date="2019-09" db="EMBL/GenBank/DDBJ databases">
        <title>YIM 132548 draft genome.</title>
        <authorList>
            <person name="Jiang L."/>
        </authorList>
    </citation>
    <scope>NUCLEOTIDE SEQUENCE [LARGE SCALE GENOMIC DNA]</scope>
    <source>
        <strain evidence="6 7">YIM 132548</strain>
    </source>
</reference>
<comment type="caution">
    <text evidence="6">The sequence shown here is derived from an EMBL/GenBank/DDBJ whole genome shotgun (WGS) entry which is preliminary data.</text>
</comment>
<feature type="transmembrane region" description="Helical" evidence="5">
    <location>
        <begin position="102"/>
        <end position="125"/>
    </location>
</feature>
<sequence>MSRLDHIAWTTLSEQPVLEIGVTILAFLAAVRLARLGGNHPLLNPTLIAILLVACLIKAAGVPYATYLRGAGFIAFLLGPAVVLLAVPLYRQTRLIRASGPLILAALAVGLPAGVLSAVGIAWALGASPATLLSLAPKSVTAGIAVGISEAIGGVPALTAVLVISTGITGAILGPWLGRRLRLRDDRVTGLAIGIASHGIGTARALQMSEVAGAFAGLGMSLNGILTATLLPVTIHLFHGS</sequence>
<evidence type="ECO:0000256" key="5">
    <source>
        <dbReference type="SAM" id="Phobius"/>
    </source>
</evidence>
<feature type="transmembrane region" description="Helical" evidence="5">
    <location>
        <begin position="16"/>
        <end position="34"/>
    </location>
</feature>
<evidence type="ECO:0000256" key="2">
    <source>
        <dbReference type="ARBA" id="ARBA00022692"/>
    </source>
</evidence>
<keyword evidence="4 5" id="KW-0472">Membrane</keyword>
<dbReference type="PANTHER" id="PTHR30249:SF0">
    <property type="entry name" value="PLASTIDAL GLYCOLATE_GLYCERATE TRANSLOCATOR 1, CHLOROPLASTIC"/>
    <property type="match status" value="1"/>
</dbReference>
<dbReference type="AlphaFoldDB" id="A0A6N6MN11"/>
<name>A0A6N6MN11_9HYPH</name>
<organism evidence="6 7">
    <name type="scientific">Methylobacterium planeticum</name>
    <dbReference type="NCBI Taxonomy" id="2615211"/>
    <lineage>
        <taxon>Bacteria</taxon>
        <taxon>Pseudomonadati</taxon>
        <taxon>Pseudomonadota</taxon>
        <taxon>Alphaproteobacteria</taxon>
        <taxon>Hyphomicrobiales</taxon>
        <taxon>Methylobacteriaceae</taxon>
        <taxon>Methylobacterium</taxon>
    </lineage>
</organism>
<feature type="transmembrane region" description="Helical" evidence="5">
    <location>
        <begin position="212"/>
        <end position="238"/>
    </location>
</feature>
<dbReference type="Proteomes" id="UP000441523">
    <property type="component" value="Unassembled WGS sequence"/>
</dbReference>
<keyword evidence="7" id="KW-1185">Reference proteome</keyword>
<gene>
    <name evidence="6" type="ORF">F6X51_17340</name>
</gene>
<keyword evidence="2 5" id="KW-0812">Transmembrane</keyword>
<dbReference type="InterPro" id="IPR007300">
    <property type="entry name" value="CidB/LrgB"/>
</dbReference>
<comment type="subcellular location">
    <subcellularLocation>
        <location evidence="1">Membrane</location>
        <topology evidence="1">Multi-pass membrane protein</topology>
    </subcellularLocation>
</comment>
<protein>
    <submittedName>
        <fullName evidence="6">LrgB family protein</fullName>
    </submittedName>
</protein>
<feature type="transmembrane region" description="Helical" evidence="5">
    <location>
        <begin position="71"/>
        <end position="90"/>
    </location>
</feature>
<evidence type="ECO:0000256" key="1">
    <source>
        <dbReference type="ARBA" id="ARBA00004141"/>
    </source>
</evidence>
<evidence type="ECO:0000256" key="4">
    <source>
        <dbReference type="ARBA" id="ARBA00023136"/>
    </source>
</evidence>
<keyword evidence="3 5" id="KW-1133">Transmembrane helix</keyword>
<accession>A0A6N6MN11</accession>
<evidence type="ECO:0000313" key="6">
    <source>
        <dbReference type="EMBL" id="KAB1072186.1"/>
    </source>
</evidence>
<evidence type="ECO:0000313" key="7">
    <source>
        <dbReference type="Proteomes" id="UP000441523"/>
    </source>
</evidence>